<accession>A0A6J5NL61</accession>
<protein>
    <recommendedName>
        <fullName evidence="2">Transglycosylase SLT domain-containing protein</fullName>
    </recommendedName>
</protein>
<proteinExistence type="predicted"/>
<evidence type="ECO:0008006" key="2">
    <source>
        <dbReference type="Google" id="ProtNLM"/>
    </source>
</evidence>
<organism evidence="1">
    <name type="scientific">uncultured Caudovirales phage</name>
    <dbReference type="NCBI Taxonomy" id="2100421"/>
    <lineage>
        <taxon>Viruses</taxon>
        <taxon>Duplodnaviria</taxon>
        <taxon>Heunggongvirae</taxon>
        <taxon>Uroviricota</taxon>
        <taxon>Caudoviricetes</taxon>
        <taxon>Peduoviridae</taxon>
        <taxon>Maltschvirus</taxon>
        <taxon>Maltschvirus maltsch</taxon>
    </lineage>
</organism>
<dbReference type="EMBL" id="LR796686">
    <property type="protein sequence ID" value="CAB4159643.1"/>
    <property type="molecule type" value="Genomic_DNA"/>
</dbReference>
<sequence>MNLTALVRSTARALQGLRASLKGAACLVAAAIGISLSVATPLEAQATDQAIKYVKELAKYQLTDKQEKCHHEIIYRESRWDYRAIGNIGGTKQAYGLYQMKVKSLKTGSTIKQFWMFWHYVGYRYGWTKYDEPNYCKALNHLISKGYQ</sequence>
<reference evidence="1" key="1">
    <citation type="submission" date="2020-04" db="EMBL/GenBank/DDBJ databases">
        <authorList>
            <person name="Chiriac C."/>
            <person name="Salcher M."/>
            <person name="Ghai R."/>
            <person name="Kavagutti S V."/>
        </authorList>
    </citation>
    <scope>NUCLEOTIDE SEQUENCE</scope>
</reference>
<gene>
    <name evidence="1" type="ORF">UFOVP716_12</name>
</gene>
<evidence type="ECO:0000313" key="1">
    <source>
        <dbReference type="EMBL" id="CAB4159643.1"/>
    </source>
</evidence>
<name>A0A6J5NL61_9CAUD</name>